<keyword evidence="3" id="KW-1185">Reference proteome</keyword>
<evidence type="ECO:0000256" key="1">
    <source>
        <dbReference type="SAM" id="MobiDB-lite"/>
    </source>
</evidence>
<dbReference type="AlphaFoldDB" id="A0A918MG70"/>
<dbReference type="Proteomes" id="UP000618795">
    <property type="component" value="Unassembled WGS sequence"/>
</dbReference>
<gene>
    <name evidence="2" type="ORF">GCM10010260_80960</name>
</gene>
<reference evidence="2" key="2">
    <citation type="submission" date="2020-09" db="EMBL/GenBank/DDBJ databases">
        <authorList>
            <person name="Sun Q."/>
            <person name="Ohkuma M."/>
        </authorList>
    </citation>
    <scope>NUCLEOTIDE SEQUENCE</scope>
    <source>
        <strain evidence="2">JCM 4369</strain>
    </source>
</reference>
<feature type="region of interest" description="Disordered" evidence="1">
    <location>
        <begin position="27"/>
        <end position="58"/>
    </location>
</feature>
<reference evidence="2" key="1">
    <citation type="journal article" date="2014" name="Int. J. Syst. Evol. Microbiol.">
        <title>Complete genome sequence of Corynebacterium casei LMG S-19264T (=DSM 44701T), isolated from a smear-ripened cheese.</title>
        <authorList>
            <consortium name="US DOE Joint Genome Institute (JGI-PGF)"/>
            <person name="Walter F."/>
            <person name="Albersmeier A."/>
            <person name="Kalinowski J."/>
            <person name="Ruckert C."/>
        </authorList>
    </citation>
    <scope>NUCLEOTIDE SEQUENCE</scope>
    <source>
        <strain evidence="2">JCM 4369</strain>
    </source>
</reference>
<name>A0A918MG70_9ACTN</name>
<sequence length="76" mass="8112">MISAYAWPALRVRVLFATLRDGTFYEAKPMPRLTKDREAPSQQPASARPGPPDSSPAAVAEVAVGRAVRVAPLSPP</sequence>
<organism evidence="2 3">
    <name type="scientific">Streptomyces filipinensis</name>
    <dbReference type="NCBI Taxonomy" id="66887"/>
    <lineage>
        <taxon>Bacteria</taxon>
        <taxon>Bacillati</taxon>
        <taxon>Actinomycetota</taxon>
        <taxon>Actinomycetes</taxon>
        <taxon>Kitasatosporales</taxon>
        <taxon>Streptomycetaceae</taxon>
        <taxon>Streptomyces</taxon>
    </lineage>
</organism>
<evidence type="ECO:0000313" key="2">
    <source>
        <dbReference type="EMBL" id="GGV28401.1"/>
    </source>
</evidence>
<accession>A0A918MG70</accession>
<protein>
    <submittedName>
        <fullName evidence="2">Uncharacterized protein</fullName>
    </submittedName>
</protein>
<dbReference type="EMBL" id="BMTD01000034">
    <property type="protein sequence ID" value="GGV28401.1"/>
    <property type="molecule type" value="Genomic_DNA"/>
</dbReference>
<evidence type="ECO:0000313" key="3">
    <source>
        <dbReference type="Proteomes" id="UP000618795"/>
    </source>
</evidence>
<proteinExistence type="predicted"/>
<comment type="caution">
    <text evidence="2">The sequence shown here is derived from an EMBL/GenBank/DDBJ whole genome shotgun (WGS) entry which is preliminary data.</text>
</comment>